<dbReference type="EMBL" id="BT066100">
    <property type="protein sequence ID" value="ACN31976.1"/>
    <property type="molecule type" value="mRNA"/>
</dbReference>
<evidence type="ECO:0000313" key="1">
    <source>
        <dbReference type="EMBL" id="ACN31976.1"/>
    </source>
</evidence>
<organism evidence="1">
    <name type="scientific">Zea mays</name>
    <name type="common">Maize</name>
    <dbReference type="NCBI Taxonomy" id="4577"/>
    <lineage>
        <taxon>Eukaryota</taxon>
        <taxon>Viridiplantae</taxon>
        <taxon>Streptophyta</taxon>
        <taxon>Embryophyta</taxon>
        <taxon>Tracheophyta</taxon>
        <taxon>Spermatophyta</taxon>
        <taxon>Magnoliopsida</taxon>
        <taxon>Liliopsida</taxon>
        <taxon>Poales</taxon>
        <taxon>Poaceae</taxon>
        <taxon>PACMAD clade</taxon>
        <taxon>Panicoideae</taxon>
        <taxon>Andropogonodae</taxon>
        <taxon>Andropogoneae</taxon>
        <taxon>Tripsacinae</taxon>
        <taxon>Zea</taxon>
    </lineage>
</organism>
<name>C0PCT1_MAIZE</name>
<reference evidence="1" key="1">
    <citation type="journal article" date="2009" name="PLoS Genet.">
        <title>Sequencing, mapping, and analysis of 27,455 maize full-length cDNAs.</title>
        <authorList>
            <person name="Soderlund C."/>
            <person name="Descour A."/>
            <person name="Kudrna D."/>
            <person name="Bomhoff M."/>
            <person name="Boyd L."/>
            <person name="Currie J."/>
            <person name="Angelova A."/>
            <person name="Collura K."/>
            <person name="Wissotski M."/>
            <person name="Ashley E."/>
            <person name="Morrow D."/>
            <person name="Fernandes J."/>
            <person name="Walbot V."/>
            <person name="Yu Y."/>
        </authorList>
    </citation>
    <scope>NUCLEOTIDE SEQUENCE</scope>
    <source>
        <strain evidence="1">B73</strain>
    </source>
</reference>
<accession>C0PCT1</accession>
<sequence length="54" mass="6477">MAQAMIEITVKATIAQTTLLSRHLLHCRYKLCYLQQFLLYYYSCHIRFHRSGKI</sequence>
<dbReference type="AlphaFoldDB" id="C0PCT1"/>
<protein>
    <submittedName>
        <fullName evidence="1">Uncharacterized protein</fullName>
    </submittedName>
</protein>
<proteinExistence type="evidence at transcript level"/>